<dbReference type="GO" id="GO:0016758">
    <property type="term" value="F:hexosyltransferase activity"/>
    <property type="evidence" value="ECO:0007669"/>
    <property type="project" value="UniProtKB-ARBA"/>
</dbReference>
<keyword evidence="2" id="KW-0328">Glycosyltransferase</keyword>
<evidence type="ECO:0000259" key="5">
    <source>
        <dbReference type="Pfam" id="PF21036"/>
    </source>
</evidence>
<evidence type="ECO:0000259" key="4">
    <source>
        <dbReference type="Pfam" id="PF06722"/>
    </source>
</evidence>
<comment type="caution">
    <text evidence="6">The sequence shown here is derived from an EMBL/GenBank/DDBJ whole genome shotgun (WGS) entry which is preliminary data.</text>
</comment>
<comment type="similarity">
    <text evidence="1">Belongs to the glycosyltransferase 28 family.</text>
</comment>
<dbReference type="PANTHER" id="PTHR48050">
    <property type="entry name" value="STEROL 3-BETA-GLUCOSYLTRANSFERASE"/>
    <property type="match status" value="1"/>
</dbReference>
<dbReference type="Gene3D" id="3.40.50.2000">
    <property type="entry name" value="Glycogen Phosphorylase B"/>
    <property type="match status" value="2"/>
</dbReference>
<evidence type="ECO:0000256" key="2">
    <source>
        <dbReference type="ARBA" id="ARBA00022676"/>
    </source>
</evidence>
<keyword evidence="3 6" id="KW-0808">Transferase</keyword>
<dbReference type="InterPro" id="IPR048284">
    <property type="entry name" value="EryCIII-like_N"/>
</dbReference>
<evidence type="ECO:0000313" key="7">
    <source>
        <dbReference type="Proteomes" id="UP000652013"/>
    </source>
</evidence>
<dbReference type="InterPro" id="IPR010610">
    <property type="entry name" value="EryCIII-like_C"/>
</dbReference>
<name>A0A8J4DGJ9_9ACTN</name>
<dbReference type="Pfam" id="PF06722">
    <property type="entry name" value="EryCIII-like_C"/>
    <property type="match status" value="1"/>
</dbReference>
<dbReference type="EMBL" id="BOOY01000001">
    <property type="protein sequence ID" value="GIJ00914.1"/>
    <property type="molecule type" value="Genomic_DNA"/>
</dbReference>
<dbReference type="GO" id="GO:0017000">
    <property type="term" value="P:antibiotic biosynthetic process"/>
    <property type="evidence" value="ECO:0007669"/>
    <property type="project" value="UniProtKB-ARBA"/>
</dbReference>
<feature type="domain" description="Erythromycin biosynthesis protein CIII-like C-terminal" evidence="4">
    <location>
        <begin position="224"/>
        <end position="354"/>
    </location>
</feature>
<dbReference type="Pfam" id="PF21036">
    <property type="entry name" value="EryCIII-like_N"/>
    <property type="match status" value="1"/>
</dbReference>
<dbReference type="CDD" id="cd03784">
    <property type="entry name" value="GT1_Gtf-like"/>
    <property type="match status" value="1"/>
</dbReference>
<dbReference type="InterPro" id="IPR050426">
    <property type="entry name" value="Glycosyltransferase_28"/>
</dbReference>
<protein>
    <submittedName>
        <fullName evidence="6">Glucosyl transferase</fullName>
    </submittedName>
</protein>
<organism evidence="6 7">
    <name type="scientific">Spirilliplanes yamanashiensis</name>
    <dbReference type="NCBI Taxonomy" id="42233"/>
    <lineage>
        <taxon>Bacteria</taxon>
        <taxon>Bacillati</taxon>
        <taxon>Actinomycetota</taxon>
        <taxon>Actinomycetes</taxon>
        <taxon>Micromonosporales</taxon>
        <taxon>Micromonosporaceae</taxon>
        <taxon>Spirilliplanes</taxon>
    </lineage>
</organism>
<proteinExistence type="inferred from homology"/>
<gene>
    <name evidence="6" type="ORF">Sya03_02660</name>
</gene>
<accession>A0A8J4DGJ9</accession>
<dbReference type="SUPFAM" id="SSF53756">
    <property type="entry name" value="UDP-Glycosyltransferase/glycogen phosphorylase"/>
    <property type="match status" value="1"/>
</dbReference>
<evidence type="ECO:0000256" key="3">
    <source>
        <dbReference type="ARBA" id="ARBA00022679"/>
    </source>
</evidence>
<dbReference type="AlphaFoldDB" id="A0A8J4DGJ9"/>
<evidence type="ECO:0000256" key="1">
    <source>
        <dbReference type="ARBA" id="ARBA00006962"/>
    </source>
</evidence>
<keyword evidence="7" id="KW-1185">Reference proteome</keyword>
<feature type="domain" description="Erythromycin biosynthesis protein CIII-like N-terminal" evidence="5">
    <location>
        <begin position="23"/>
        <end position="207"/>
    </location>
</feature>
<reference evidence="6" key="1">
    <citation type="submission" date="2021-01" db="EMBL/GenBank/DDBJ databases">
        <title>Whole genome shotgun sequence of Spirilliplanes yamanashiensis NBRC 15828.</title>
        <authorList>
            <person name="Komaki H."/>
            <person name="Tamura T."/>
        </authorList>
    </citation>
    <scope>NUCLEOTIDE SEQUENCE</scope>
    <source>
        <strain evidence="6">NBRC 15828</strain>
    </source>
</reference>
<sequence length="354" mass="36333">MRVLVVAAPLVGHLLPLVPLARALKEAGHEVLLASGGDAIGVATPGLPKRDVAPGVSVGRAALPLVVRHPRLMRLELQGRAGVRAVAPLFARIARKMGPLTDALVEQWQPDLVLVEPLAVAGALAARRTGTRTVVVENSLFDGRVLAEAVAAEVGKPFVVGELVTIAPPSVVGARAGTPVRAVPFSGGGDVPEWLARRGDRPRVVVSYSTVRSPGGGGDPTAAVVAAAPGVDAEFVLVRGPRKGLPANVRTVGRVPLHLVLPHADAFVHHGGAGSVLGALAEGVPQLVVPGAGDRRFNAEAVQRRGAGMAVDAAAISAADLERLLTDEGVRAAAREVRDEMAAMPAPAELAQRL</sequence>
<dbReference type="InterPro" id="IPR002213">
    <property type="entry name" value="UDP_glucos_trans"/>
</dbReference>
<dbReference type="RefSeq" id="WP_203936226.1">
    <property type="nucleotide sequence ID" value="NZ_BAAAGJ010000024.1"/>
</dbReference>
<dbReference type="GO" id="GO:0008194">
    <property type="term" value="F:UDP-glycosyltransferase activity"/>
    <property type="evidence" value="ECO:0007669"/>
    <property type="project" value="InterPro"/>
</dbReference>
<dbReference type="PANTHER" id="PTHR48050:SF13">
    <property type="entry name" value="STEROL 3-BETA-GLUCOSYLTRANSFERASE UGT80A2"/>
    <property type="match status" value="1"/>
</dbReference>
<evidence type="ECO:0000313" key="6">
    <source>
        <dbReference type="EMBL" id="GIJ00914.1"/>
    </source>
</evidence>
<dbReference type="Proteomes" id="UP000652013">
    <property type="component" value="Unassembled WGS sequence"/>
</dbReference>